<protein>
    <submittedName>
        <fullName evidence="2">Uncharacterized protein</fullName>
    </submittedName>
</protein>
<dbReference type="Proteomes" id="UP001600941">
    <property type="component" value="Unassembled WGS sequence"/>
</dbReference>
<feature type="compositionally biased region" description="Acidic residues" evidence="1">
    <location>
        <begin position="116"/>
        <end position="126"/>
    </location>
</feature>
<accession>A0ABQ0BVN1</accession>
<comment type="caution">
    <text evidence="2">The sequence shown here is derived from an EMBL/GenBank/DDBJ whole genome shotgun (WGS) entry which is preliminary data.</text>
</comment>
<proteinExistence type="predicted"/>
<feature type="region of interest" description="Disordered" evidence="1">
    <location>
        <begin position="107"/>
        <end position="126"/>
    </location>
</feature>
<evidence type="ECO:0000313" key="2">
    <source>
        <dbReference type="EMBL" id="GAA6500452.1"/>
    </source>
</evidence>
<evidence type="ECO:0000313" key="3">
    <source>
        <dbReference type="Proteomes" id="UP001600941"/>
    </source>
</evidence>
<dbReference type="EMBL" id="BAABZQ010000001">
    <property type="protein sequence ID" value="GAA6500452.1"/>
    <property type="molecule type" value="Genomic_DNA"/>
</dbReference>
<reference evidence="2 3" key="1">
    <citation type="submission" date="2024-04" db="EMBL/GenBank/DDBJ databases">
        <title>Defined microbial consortia suppress multidrug-resistant proinflammatory Enterobacteriaceae via ecological control.</title>
        <authorList>
            <person name="Furuichi M."/>
            <person name="Kawaguchi T."/>
            <person name="Pust M."/>
            <person name="Yasuma K."/>
            <person name="Plichta D."/>
            <person name="Hasegawa N."/>
            <person name="Ohya T."/>
            <person name="Bhattarai S."/>
            <person name="Sasajima S."/>
            <person name="Aoto Y."/>
            <person name="Tuganbaev T."/>
            <person name="Yaginuma M."/>
            <person name="Ueda M."/>
            <person name="Okahashi N."/>
            <person name="Amafuji K."/>
            <person name="Kiridooshi Y."/>
            <person name="Sugita K."/>
            <person name="Strazar M."/>
            <person name="Skelly A."/>
            <person name="Suda W."/>
            <person name="Hattori M."/>
            <person name="Nakamoto N."/>
            <person name="Caballero S."/>
            <person name="Norman J."/>
            <person name="Olle B."/>
            <person name="Tanoue T."/>
            <person name="Arita M."/>
            <person name="Bucci V."/>
            <person name="Atarashi K."/>
            <person name="Xavier R."/>
            <person name="Honda K."/>
        </authorList>
    </citation>
    <scope>NUCLEOTIDE SEQUENCE [LARGE SCALE GENOMIC DNA]</scope>
    <source>
        <strain evidence="3">k34-0107-D12</strain>
    </source>
</reference>
<gene>
    <name evidence="2" type="ORF">K340107D12_32680</name>
</gene>
<dbReference type="RefSeq" id="WP_390424345.1">
    <property type="nucleotide sequence ID" value="NZ_BAABZQ010000001.1"/>
</dbReference>
<sequence length="126" mass="14215">MDAIKKDVLRLTEKELAAANKKFPLFNGKHEAYAVILEESEEAQEEMQNLECLVSDYWKGTKENHVQEDTRKELEAIYNTAVNLAVEAIQTAAMARKAIVSEESLFRTDRSQIQEGADESGETGKH</sequence>
<organism evidence="2 3">
    <name type="scientific">Blautia parvula</name>
    <dbReference type="NCBI Taxonomy" id="2877527"/>
    <lineage>
        <taxon>Bacteria</taxon>
        <taxon>Bacillati</taxon>
        <taxon>Bacillota</taxon>
        <taxon>Clostridia</taxon>
        <taxon>Lachnospirales</taxon>
        <taxon>Lachnospiraceae</taxon>
        <taxon>Blautia</taxon>
    </lineage>
</organism>
<evidence type="ECO:0000256" key="1">
    <source>
        <dbReference type="SAM" id="MobiDB-lite"/>
    </source>
</evidence>
<name>A0ABQ0BVN1_9FIRM</name>
<keyword evidence="3" id="KW-1185">Reference proteome</keyword>